<evidence type="ECO:0000313" key="3">
    <source>
        <dbReference type="Proteomes" id="UP000276215"/>
    </source>
</evidence>
<proteinExistence type="predicted"/>
<accession>A0A3N4JBE6</accession>
<dbReference type="Proteomes" id="UP000276215">
    <property type="component" value="Unassembled WGS sequence"/>
</dbReference>
<evidence type="ECO:0000256" key="1">
    <source>
        <dbReference type="SAM" id="MobiDB-lite"/>
    </source>
</evidence>
<gene>
    <name evidence="2" type="ORF">L873DRAFT_1792169</name>
</gene>
<dbReference type="AlphaFoldDB" id="A0A3N4JBE6"/>
<protein>
    <submittedName>
        <fullName evidence="2">Uncharacterized protein</fullName>
    </submittedName>
</protein>
<evidence type="ECO:0000313" key="2">
    <source>
        <dbReference type="EMBL" id="RPA95555.1"/>
    </source>
</evidence>
<reference evidence="2 3" key="1">
    <citation type="journal article" date="2018" name="Nat. Ecol. Evol.">
        <title>Pezizomycetes genomes reveal the molecular basis of ectomycorrhizal truffle lifestyle.</title>
        <authorList>
            <person name="Murat C."/>
            <person name="Payen T."/>
            <person name="Noel B."/>
            <person name="Kuo A."/>
            <person name="Morin E."/>
            <person name="Chen J."/>
            <person name="Kohler A."/>
            <person name="Krizsan K."/>
            <person name="Balestrini R."/>
            <person name="Da Silva C."/>
            <person name="Montanini B."/>
            <person name="Hainaut M."/>
            <person name="Levati E."/>
            <person name="Barry K.W."/>
            <person name="Belfiori B."/>
            <person name="Cichocki N."/>
            <person name="Clum A."/>
            <person name="Dockter R.B."/>
            <person name="Fauchery L."/>
            <person name="Guy J."/>
            <person name="Iotti M."/>
            <person name="Le Tacon F."/>
            <person name="Lindquist E.A."/>
            <person name="Lipzen A."/>
            <person name="Malagnac F."/>
            <person name="Mello A."/>
            <person name="Molinier V."/>
            <person name="Miyauchi S."/>
            <person name="Poulain J."/>
            <person name="Riccioni C."/>
            <person name="Rubini A."/>
            <person name="Sitrit Y."/>
            <person name="Splivallo R."/>
            <person name="Traeger S."/>
            <person name="Wang M."/>
            <person name="Zifcakova L."/>
            <person name="Wipf D."/>
            <person name="Zambonelli A."/>
            <person name="Paolocci F."/>
            <person name="Nowrousian M."/>
            <person name="Ottonello S."/>
            <person name="Baldrian P."/>
            <person name="Spatafora J.W."/>
            <person name="Henrissat B."/>
            <person name="Nagy L.G."/>
            <person name="Aury J.M."/>
            <person name="Wincker P."/>
            <person name="Grigoriev I.V."/>
            <person name="Bonfante P."/>
            <person name="Martin F.M."/>
        </authorList>
    </citation>
    <scope>NUCLEOTIDE SEQUENCE [LARGE SCALE GENOMIC DNA]</scope>
    <source>
        <strain evidence="2 3">120613-1</strain>
    </source>
</reference>
<keyword evidence="3" id="KW-1185">Reference proteome</keyword>
<feature type="region of interest" description="Disordered" evidence="1">
    <location>
        <begin position="1"/>
        <end position="20"/>
    </location>
</feature>
<organism evidence="2 3">
    <name type="scientific">Choiromyces venosus 120613-1</name>
    <dbReference type="NCBI Taxonomy" id="1336337"/>
    <lineage>
        <taxon>Eukaryota</taxon>
        <taxon>Fungi</taxon>
        <taxon>Dikarya</taxon>
        <taxon>Ascomycota</taxon>
        <taxon>Pezizomycotina</taxon>
        <taxon>Pezizomycetes</taxon>
        <taxon>Pezizales</taxon>
        <taxon>Tuberaceae</taxon>
        <taxon>Choiromyces</taxon>
    </lineage>
</organism>
<dbReference type="OrthoDB" id="3269701at2759"/>
<dbReference type="EMBL" id="ML120424">
    <property type="protein sequence ID" value="RPA95555.1"/>
    <property type="molecule type" value="Genomic_DNA"/>
</dbReference>
<sequence length="220" mass="24916">MAKTRRTVSSGTVSSGKEKETISSSSRAVPAFLAVTWTSNLVWKILHTLEENLQIQHGIWPGEREKSVGNIKIAYYEKLASLVFNRTIYNTPIVEEKGGLQFYGNSIKAKCQKLLCQYKEVREEIGEIGTGVTGEEEIDEGSTLANKWIEVKEWYLYFFLLHDLLWERPNITEPARANSKTRLDLNCLKRITPEPAGSPVQDFEPGFLADVISLNDSIKY</sequence>
<name>A0A3N4JBE6_9PEZI</name>